<evidence type="ECO:0000256" key="1">
    <source>
        <dbReference type="SAM" id="MobiDB-lite"/>
    </source>
</evidence>
<evidence type="ECO:0000313" key="3">
    <source>
        <dbReference type="Proteomes" id="UP000003959"/>
    </source>
</evidence>
<evidence type="ECO:0000313" key="2">
    <source>
        <dbReference type="EMBL" id="EGJ33255.1"/>
    </source>
</evidence>
<sequence length="116" mass="12811">MLVCQHNSFKKKTKKTERQRCRGATRGEFNSPRSRAPKRSWGASAVLGVPPMSNWRGFPHSRFASREGSPFLKPSGDLRVASALPKAIAGLALVAYTELNESVWELSHSNIATASW</sequence>
<dbReference type="AlphaFoldDB" id="F4XQ78"/>
<feature type="compositionally biased region" description="Basic residues" evidence="1">
    <location>
        <begin position="8"/>
        <end position="23"/>
    </location>
</feature>
<feature type="region of interest" description="Disordered" evidence="1">
    <location>
        <begin position="7"/>
        <end position="40"/>
    </location>
</feature>
<accession>F4XQ78</accession>
<proteinExistence type="predicted"/>
<reference evidence="3" key="1">
    <citation type="journal article" date="2011" name="Proc. Natl. Acad. Sci. U.S.A.">
        <title>Genomic insights into the physiology and ecology of the marine filamentous cyanobacterium Lyngbya majuscula.</title>
        <authorList>
            <person name="Jones A.C."/>
            <person name="Monroe E.A."/>
            <person name="Podell S."/>
            <person name="Hess W.R."/>
            <person name="Klages S."/>
            <person name="Esquenazi E."/>
            <person name="Niessen S."/>
            <person name="Hoover H."/>
            <person name="Rothmann M."/>
            <person name="Lasken R.S."/>
            <person name="Yates J.R.III."/>
            <person name="Reinhardt R."/>
            <person name="Kube M."/>
            <person name="Burkart M.D."/>
            <person name="Allen E.E."/>
            <person name="Dorrestein P.C."/>
            <person name="Gerwick W.H."/>
            <person name="Gerwick L."/>
        </authorList>
    </citation>
    <scope>NUCLEOTIDE SEQUENCE [LARGE SCALE GENOMIC DNA]</scope>
    <source>
        <strain evidence="3">3L</strain>
    </source>
</reference>
<dbReference type="EMBL" id="GL890853">
    <property type="protein sequence ID" value="EGJ33255.1"/>
    <property type="molecule type" value="Genomic_DNA"/>
</dbReference>
<keyword evidence="3" id="KW-1185">Reference proteome</keyword>
<gene>
    <name evidence="2" type="ORF">LYNGBM3L_38470</name>
</gene>
<organism evidence="2 3">
    <name type="scientific">Moorena producens 3L</name>
    <dbReference type="NCBI Taxonomy" id="489825"/>
    <lineage>
        <taxon>Bacteria</taxon>
        <taxon>Bacillati</taxon>
        <taxon>Cyanobacteriota</taxon>
        <taxon>Cyanophyceae</taxon>
        <taxon>Coleofasciculales</taxon>
        <taxon>Coleofasciculaceae</taxon>
        <taxon>Moorena</taxon>
    </lineage>
</organism>
<protein>
    <submittedName>
        <fullName evidence="2">Uncharacterized protein</fullName>
    </submittedName>
</protein>
<name>F4XQ78_9CYAN</name>
<dbReference type="HOGENOM" id="CLU_2094092_0_0_3"/>
<dbReference type="Proteomes" id="UP000003959">
    <property type="component" value="Unassembled WGS sequence"/>
</dbReference>